<keyword evidence="2" id="KW-0813">Transport</keyword>
<feature type="domain" description="Major facilitator superfamily (MFS) profile" evidence="8">
    <location>
        <begin position="64"/>
        <end position="486"/>
    </location>
</feature>
<keyword evidence="5 7" id="KW-0472">Membrane</keyword>
<feature type="region of interest" description="Disordered" evidence="6">
    <location>
        <begin position="251"/>
        <end position="270"/>
    </location>
</feature>
<dbReference type="EMBL" id="CAJVQA010009171">
    <property type="protein sequence ID" value="CAG8681860.1"/>
    <property type="molecule type" value="Genomic_DNA"/>
</dbReference>
<dbReference type="GO" id="GO:0005886">
    <property type="term" value="C:plasma membrane"/>
    <property type="evidence" value="ECO:0007669"/>
    <property type="project" value="TreeGrafter"/>
</dbReference>
<keyword evidence="4 7" id="KW-1133">Transmembrane helix</keyword>
<evidence type="ECO:0000313" key="10">
    <source>
        <dbReference type="Proteomes" id="UP000789759"/>
    </source>
</evidence>
<feature type="transmembrane region" description="Helical" evidence="7">
    <location>
        <begin position="220"/>
        <end position="240"/>
    </location>
</feature>
<dbReference type="PANTHER" id="PTHR23502">
    <property type="entry name" value="MAJOR FACILITATOR SUPERFAMILY"/>
    <property type="match status" value="1"/>
</dbReference>
<feature type="transmembrane region" description="Helical" evidence="7">
    <location>
        <begin position="160"/>
        <end position="181"/>
    </location>
</feature>
<keyword evidence="10" id="KW-1185">Reference proteome</keyword>
<comment type="subcellular location">
    <subcellularLocation>
        <location evidence="1">Membrane</location>
        <topology evidence="1">Multi-pass membrane protein</topology>
    </subcellularLocation>
</comment>
<evidence type="ECO:0000256" key="2">
    <source>
        <dbReference type="ARBA" id="ARBA00022448"/>
    </source>
</evidence>
<reference evidence="9" key="1">
    <citation type="submission" date="2021-06" db="EMBL/GenBank/DDBJ databases">
        <authorList>
            <person name="Kallberg Y."/>
            <person name="Tangrot J."/>
            <person name="Rosling A."/>
        </authorList>
    </citation>
    <scope>NUCLEOTIDE SEQUENCE</scope>
    <source>
        <strain evidence="9">FL966</strain>
    </source>
</reference>
<dbReference type="PROSITE" id="PS50850">
    <property type="entry name" value="MFS"/>
    <property type="match status" value="1"/>
</dbReference>
<comment type="caution">
    <text evidence="9">The sequence shown here is derived from an EMBL/GenBank/DDBJ whole genome shotgun (WGS) entry which is preliminary data.</text>
</comment>
<dbReference type="GO" id="GO:0022857">
    <property type="term" value="F:transmembrane transporter activity"/>
    <property type="evidence" value="ECO:0007669"/>
    <property type="project" value="InterPro"/>
</dbReference>
<feature type="transmembrane region" description="Helical" evidence="7">
    <location>
        <begin position="321"/>
        <end position="342"/>
    </location>
</feature>
<evidence type="ECO:0000256" key="1">
    <source>
        <dbReference type="ARBA" id="ARBA00004141"/>
    </source>
</evidence>
<dbReference type="SUPFAM" id="SSF103473">
    <property type="entry name" value="MFS general substrate transporter"/>
    <property type="match status" value="1"/>
</dbReference>
<feature type="transmembrane region" description="Helical" evidence="7">
    <location>
        <begin position="429"/>
        <end position="450"/>
    </location>
</feature>
<proteinExistence type="predicted"/>
<feature type="transmembrane region" description="Helical" evidence="7">
    <location>
        <begin position="193"/>
        <end position="214"/>
    </location>
</feature>
<evidence type="ECO:0000259" key="8">
    <source>
        <dbReference type="PROSITE" id="PS50850"/>
    </source>
</evidence>
<feature type="transmembrane region" description="Helical" evidence="7">
    <location>
        <begin position="98"/>
        <end position="119"/>
    </location>
</feature>
<dbReference type="PANTHER" id="PTHR23502:SF51">
    <property type="entry name" value="QUINIDINE RESISTANCE PROTEIN 1-RELATED"/>
    <property type="match status" value="1"/>
</dbReference>
<evidence type="ECO:0000256" key="4">
    <source>
        <dbReference type="ARBA" id="ARBA00022989"/>
    </source>
</evidence>
<dbReference type="InterPro" id="IPR036259">
    <property type="entry name" value="MFS_trans_sf"/>
</dbReference>
<dbReference type="InterPro" id="IPR011701">
    <property type="entry name" value="MFS"/>
</dbReference>
<dbReference type="OrthoDB" id="440553at2759"/>
<feature type="transmembrane region" description="Helical" evidence="7">
    <location>
        <begin position="131"/>
        <end position="154"/>
    </location>
</feature>
<feature type="transmembrane region" description="Helical" evidence="7">
    <location>
        <begin position="63"/>
        <end position="86"/>
    </location>
</feature>
<dbReference type="Gene3D" id="1.20.1720.10">
    <property type="entry name" value="Multidrug resistance protein D"/>
    <property type="match status" value="1"/>
</dbReference>
<feature type="transmembrane region" description="Helical" evidence="7">
    <location>
        <begin position="281"/>
        <end position="301"/>
    </location>
</feature>
<name>A0A9N9EMN2_9GLOM</name>
<keyword evidence="3 7" id="KW-0812">Transmembrane</keyword>
<feature type="transmembrane region" description="Helical" evidence="7">
    <location>
        <begin position="372"/>
        <end position="390"/>
    </location>
</feature>
<dbReference type="AlphaFoldDB" id="A0A9N9EMN2"/>
<protein>
    <submittedName>
        <fullName evidence="9">4078_t:CDS:1</fullName>
    </submittedName>
</protein>
<dbReference type="InterPro" id="IPR020846">
    <property type="entry name" value="MFS_dom"/>
</dbReference>
<gene>
    <name evidence="9" type="ORF">CPELLU_LOCUS10836</name>
</gene>
<evidence type="ECO:0000256" key="3">
    <source>
        <dbReference type="ARBA" id="ARBA00022692"/>
    </source>
</evidence>
<evidence type="ECO:0000256" key="5">
    <source>
        <dbReference type="ARBA" id="ARBA00023136"/>
    </source>
</evidence>
<organism evidence="9 10">
    <name type="scientific">Cetraspora pellucida</name>
    <dbReference type="NCBI Taxonomy" id="1433469"/>
    <lineage>
        <taxon>Eukaryota</taxon>
        <taxon>Fungi</taxon>
        <taxon>Fungi incertae sedis</taxon>
        <taxon>Mucoromycota</taxon>
        <taxon>Glomeromycotina</taxon>
        <taxon>Glomeromycetes</taxon>
        <taxon>Diversisporales</taxon>
        <taxon>Gigasporaceae</taxon>
        <taxon>Cetraspora</taxon>
    </lineage>
</organism>
<evidence type="ECO:0000256" key="7">
    <source>
        <dbReference type="SAM" id="Phobius"/>
    </source>
</evidence>
<accession>A0A9N9EMN2</accession>
<dbReference type="Proteomes" id="UP000789759">
    <property type="component" value="Unassembled WGS sequence"/>
</dbReference>
<feature type="transmembrane region" description="Helical" evidence="7">
    <location>
        <begin position="396"/>
        <end position="417"/>
    </location>
</feature>
<feature type="transmembrane region" description="Helical" evidence="7">
    <location>
        <begin position="462"/>
        <end position="483"/>
    </location>
</feature>
<evidence type="ECO:0000313" key="9">
    <source>
        <dbReference type="EMBL" id="CAG8681860.1"/>
    </source>
</evidence>
<sequence>MSQNIDRNVSSITVVEVDNPNNYPSPIENEFSDSNTINITNSDIEDSNKLDNSKNLSIWRKRLILLIVSIAAMISPMADTILYPALVQICSDFQAPEIFVNILASVFIFFMGFGQIGWAAFSDTFETRRRVYLICMPLILASCIICAITPNIWFLMVGRGIQACGTSSLVAIGSGVIADMYELTERGSAYGCFYLIYTFSILLGPLLGGYFTQYLGWRSIFWYLTIMSGIVYIAILLFVLETFRSKDSNKSKESDVEESETEEVKSSSPKKRFNPFLPFKLLRYPNVTISILYISIVYTFVQIQLLVVPKNFPKKYGFSASTIGIMFVPSGIGLMLGSFIGGKYNDFVIKWKQSRQKNNNEPIQPEVRINSIWIATIIVPVVYILYGWLFDREIHISVFLVLWSLGTFGVQIIFNSISTYLVDSNRSKSASIIAVFHCIRLFVEAGVSMIEAPLEEYLGIKWMFTLFSLSMVLSNLLIIAVFFKGRSWREKMTNN</sequence>
<dbReference type="Pfam" id="PF07690">
    <property type="entry name" value="MFS_1"/>
    <property type="match status" value="1"/>
</dbReference>
<evidence type="ECO:0000256" key="6">
    <source>
        <dbReference type="SAM" id="MobiDB-lite"/>
    </source>
</evidence>